<gene>
    <name evidence="1" type="ORF">V5799_013641</name>
</gene>
<keyword evidence="2" id="KW-1185">Reference proteome</keyword>
<accession>A0AAQ4E5C7</accession>
<comment type="caution">
    <text evidence="1">The sequence shown here is derived from an EMBL/GenBank/DDBJ whole genome shotgun (WGS) entry which is preliminary data.</text>
</comment>
<organism evidence="1 2">
    <name type="scientific">Amblyomma americanum</name>
    <name type="common">Lone star tick</name>
    <dbReference type="NCBI Taxonomy" id="6943"/>
    <lineage>
        <taxon>Eukaryota</taxon>
        <taxon>Metazoa</taxon>
        <taxon>Ecdysozoa</taxon>
        <taxon>Arthropoda</taxon>
        <taxon>Chelicerata</taxon>
        <taxon>Arachnida</taxon>
        <taxon>Acari</taxon>
        <taxon>Parasitiformes</taxon>
        <taxon>Ixodida</taxon>
        <taxon>Ixodoidea</taxon>
        <taxon>Ixodidae</taxon>
        <taxon>Amblyomminae</taxon>
        <taxon>Amblyomma</taxon>
    </lineage>
</organism>
<evidence type="ECO:0000313" key="2">
    <source>
        <dbReference type="Proteomes" id="UP001321473"/>
    </source>
</evidence>
<dbReference type="Proteomes" id="UP001321473">
    <property type="component" value="Unassembled WGS sequence"/>
</dbReference>
<sequence>MRRLPPPPSTARGGGTTGELRRWGKFHVDASRFLDLNACGGRRAAALRVSQVFLFAYLFSFFFFTPPSHLTSGKWRSLLCRKNVVALRRAASQFVLGHLCLFVDRHASAAGHLNAFLRAAFSVGNRVVV</sequence>
<proteinExistence type="predicted"/>
<dbReference type="EMBL" id="JARKHS020021913">
    <property type="protein sequence ID" value="KAK8769893.1"/>
    <property type="molecule type" value="Genomic_DNA"/>
</dbReference>
<name>A0AAQ4E5C7_AMBAM</name>
<dbReference type="AlphaFoldDB" id="A0AAQ4E5C7"/>
<evidence type="ECO:0000313" key="1">
    <source>
        <dbReference type="EMBL" id="KAK8769893.1"/>
    </source>
</evidence>
<protein>
    <submittedName>
        <fullName evidence="1">Uncharacterized protein</fullName>
    </submittedName>
</protein>
<reference evidence="1 2" key="1">
    <citation type="journal article" date="2023" name="Arcadia Sci">
        <title>De novo assembly of a long-read Amblyomma americanum tick genome.</title>
        <authorList>
            <person name="Chou S."/>
            <person name="Poskanzer K.E."/>
            <person name="Rollins M."/>
            <person name="Thuy-Boun P.S."/>
        </authorList>
    </citation>
    <scope>NUCLEOTIDE SEQUENCE [LARGE SCALE GENOMIC DNA]</scope>
    <source>
        <strain evidence="1">F_SG_1</strain>
        <tissue evidence="1">Salivary glands</tissue>
    </source>
</reference>